<evidence type="ECO:0000313" key="2">
    <source>
        <dbReference type="Proteomes" id="UP000033934"/>
    </source>
</evidence>
<sequence>MSNPFSQAKDMYALAKKAKAIQKELKDTEIEAKNSDGTVVAVFNGEQHLKSIHISDEIYQPGKKLELERQLTSVISQGISKAQAVAADQMKAVAGDLGLNIPGM</sequence>
<dbReference type="InterPro" id="IPR004401">
    <property type="entry name" value="YbaB/EbfC"/>
</dbReference>
<evidence type="ECO:0008006" key="3">
    <source>
        <dbReference type="Google" id="ProtNLM"/>
    </source>
</evidence>
<gene>
    <name evidence="1" type="ORF">UT11_C0044G0004</name>
</gene>
<dbReference type="EMBL" id="LBVO01000044">
    <property type="protein sequence ID" value="KKQ87915.1"/>
    <property type="molecule type" value="Genomic_DNA"/>
</dbReference>
<dbReference type="Proteomes" id="UP000033934">
    <property type="component" value="Unassembled WGS sequence"/>
</dbReference>
<dbReference type="InterPro" id="IPR036894">
    <property type="entry name" value="YbaB-like_sf"/>
</dbReference>
<accession>A0A0G0LIZ6</accession>
<evidence type="ECO:0000313" key="1">
    <source>
        <dbReference type="EMBL" id="KKQ87915.1"/>
    </source>
</evidence>
<dbReference type="SUPFAM" id="SSF82607">
    <property type="entry name" value="YbaB-like"/>
    <property type="match status" value="1"/>
</dbReference>
<proteinExistence type="predicted"/>
<comment type="caution">
    <text evidence="1">The sequence shown here is derived from an EMBL/GenBank/DDBJ whole genome shotgun (WGS) entry which is preliminary data.</text>
</comment>
<protein>
    <recommendedName>
        <fullName evidence="3">Nucleoid-associated protein</fullName>
    </recommendedName>
</protein>
<name>A0A0G0LIZ6_9BACT</name>
<dbReference type="AlphaFoldDB" id="A0A0G0LIZ6"/>
<organism evidence="1 2">
    <name type="scientific">Berkelbacteria bacterium GW2011_GWA2_38_9</name>
    <dbReference type="NCBI Taxonomy" id="1618334"/>
    <lineage>
        <taxon>Bacteria</taxon>
        <taxon>Candidatus Berkelbacteria</taxon>
    </lineage>
</organism>
<dbReference type="Gene3D" id="3.30.1310.10">
    <property type="entry name" value="Nucleoid-associated protein YbaB-like domain"/>
    <property type="match status" value="1"/>
</dbReference>
<dbReference type="Pfam" id="PF02575">
    <property type="entry name" value="YbaB_DNA_bd"/>
    <property type="match status" value="1"/>
</dbReference>
<dbReference type="GO" id="GO:0003677">
    <property type="term" value="F:DNA binding"/>
    <property type="evidence" value="ECO:0007669"/>
    <property type="project" value="InterPro"/>
</dbReference>
<reference evidence="1 2" key="1">
    <citation type="journal article" date="2015" name="Nature">
        <title>rRNA introns, odd ribosomes, and small enigmatic genomes across a large radiation of phyla.</title>
        <authorList>
            <person name="Brown C.T."/>
            <person name="Hug L.A."/>
            <person name="Thomas B.C."/>
            <person name="Sharon I."/>
            <person name="Castelle C.J."/>
            <person name="Singh A."/>
            <person name="Wilkins M.J."/>
            <person name="Williams K.H."/>
            <person name="Banfield J.F."/>
        </authorList>
    </citation>
    <scope>NUCLEOTIDE SEQUENCE [LARGE SCALE GENOMIC DNA]</scope>
</reference>